<proteinExistence type="predicted"/>
<keyword evidence="3" id="KW-1185">Reference proteome</keyword>
<sequence>MGVGEEESDDLFSTVFIKRDQCAKRLSTLLSLSHSFTIIIYSIFNNHIPTPGDCPRLLVSSQGHLCDALLTDDTLDKTGFTFSKVEQCSLINSTGTGIGNNSNNIRVTSSSSSSNSTAACSFGLIYLDLHIYVSVYTFLHLLVVRLECKLNRT</sequence>
<dbReference type="Proteomes" id="UP000054805">
    <property type="component" value="Unassembled WGS sequence"/>
</dbReference>
<gene>
    <name evidence="2" type="ORF">T4B_9549</name>
</gene>
<organism evidence="2 3">
    <name type="scientific">Trichinella pseudospiralis</name>
    <name type="common">Parasitic roundworm</name>
    <dbReference type="NCBI Taxonomy" id="6337"/>
    <lineage>
        <taxon>Eukaryota</taxon>
        <taxon>Metazoa</taxon>
        <taxon>Ecdysozoa</taxon>
        <taxon>Nematoda</taxon>
        <taxon>Enoplea</taxon>
        <taxon>Dorylaimia</taxon>
        <taxon>Trichinellida</taxon>
        <taxon>Trichinellidae</taxon>
        <taxon>Trichinella</taxon>
    </lineage>
</organism>
<comment type="caution">
    <text evidence="2">The sequence shown here is derived from an EMBL/GenBank/DDBJ whole genome shotgun (WGS) entry which is preliminary data.</text>
</comment>
<evidence type="ECO:0000313" key="2">
    <source>
        <dbReference type="EMBL" id="KRZ28179.1"/>
    </source>
</evidence>
<name>A0A0V1IZL3_TRIPS</name>
<keyword evidence="1" id="KW-0472">Membrane</keyword>
<keyword evidence="1" id="KW-1133">Transmembrane helix</keyword>
<feature type="transmembrane region" description="Helical" evidence="1">
    <location>
        <begin position="124"/>
        <end position="144"/>
    </location>
</feature>
<keyword evidence="1" id="KW-0812">Transmembrane</keyword>
<dbReference type="AlphaFoldDB" id="A0A0V1IZL3"/>
<reference evidence="2 3" key="1">
    <citation type="submission" date="2015-01" db="EMBL/GenBank/DDBJ databases">
        <title>Evolution of Trichinella species and genotypes.</title>
        <authorList>
            <person name="Korhonen P.K."/>
            <person name="Edoardo P."/>
            <person name="Giuseppe L.R."/>
            <person name="Gasser R.B."/>
        </authorList>
    </citation>
    <scope>NUCLEOTIDE SEQUENCE [LARGE SCALE GENOMIC DNA]</scope>
    <source>
        <strain evidence="2">ISS588</strain>
    </source>
</reference>
<evidence type="ECO:0000313" key="3">
    <source>
        <dbReference type="Proteomes" id="UP000054805"/>
    </source>
</evidence>
<accession>A0A0V1IZL3</accession>
<protein>
    <submittedName>
        <fullName evidence="2">Uncharacterized protein</fullName>
    </submittedName>
</protein>
<feature type="transmembrane region" description="Helical" evidence="1">
    <location>
        <begin position="26"/>
        <end position="44"/>
    </location>
</feature>
<dbReference type="EMBL" id="JYDS01000061">
    <property type="protein sequence ID" value="KRZ28179.1"/>
    <property type="molecule type" value="Genomic_DNA"/>
</dbReference>
<evidence type="ECO:0000256" key="1">
    <source>
        <dbReference type="SAM" id="Phobius"/>
    </source>
</evidence>